<evidence type="ECO:0000313" key="8">
    <source>
        <dbReference type="Proteomes" id="UP000261324"/>
    </source>
</evidence>
<evidence type="ECO:0000313" key="7">
    <source>
        <dbReference type="EMBL" id="VUX14116.1"/>
    </source>
</evidence>
<reference evidence="7 9" key="2">
    <citation type="submission" date="2019-07" db="EMBL/GenBank/DDBJ databases">
        <authorList>
            <person name="Hibberd C M."/>
            <person name="Gehrig L. J."/>
            <person name="Chang H.-W."/>
            <person name="Venkatesh S."/>
        </authorList>
    </citation>
    <scope>NUCLEOTIDE SEQUENCE [LARGE SCALE GENOMIC DNA]</scope>
    <source>
        <strain evidence="7">Dorea_formicigenerans_SSTS_Bg7063</strain>
    </source>
</reference>
<dbReference type="Pfam" id="PF01418">
    <property type="entry name" value="HTH_6"/>
    <property type="match status" value="1"/>
</dbReference>
<dbReference type="GO" id="GO:0097367">
    <property type="term" value="F:carbohydrate derivative binding"/>
    <property type="evidence" value="ECO:0007669"/>
    <property type="project" value="InterPro"/>
</dbReference>
<keyword evidence="2" id="KW-0238">DNA-binding</keyword>
<dbReference type="Proteomes" id="UP000261324">
    <property type="component" value="Unassembled WGS sequence"/>
</dbReference>
<organism evidence="6 8">
    <name type="scientific">Dorea formicigenerans</name>
    <dbReference type="NCBI Taxonomy" id="39486"/>
    <lineage>
        <taxon>Bacteria</taxon>
        <taxon>Bacillati</taxon>
        <taxon>Bacillota</taxon>
        <taxon>Clostridia</taxon>
        <taxon>Lachnospirales</taxon>
        <taxon>Lachnospiraceae</taxon>
        <taxon>Dorea</taxon>
    </lineage>
</organism>
<dbReference type="EMBL" id="CABHNI010000034">
    <property type="protein sequence ID" value="VUX14116.1"/>
    <property type="molecule type" value="Genomic_DNA"/>
</dbReference>
<feature type="domain" description="SIS" evidence="5">
    <location>
        <begin position="127"/>
        <end position="265"/>
    </location>
</feature>
<gene>
    <name evidence="7" type="primary">murR</name>
    <name evidence="7" type="ORF">DFSSTS7063_00065</name>
    <name evidence="6" type="ORF">DXC93_00155</name>
</gene>
<evidence type="ECO:0000259" key="5">
    <source>
        <dbReference type="PROSITE" id="PS51464"/>
    </source>
</evidence>
<evidence type="ECO:0000256" key="1">
    <source>
        <dbReference type="ARBA" id="ARBA00023015"/>
    </source>
</evidence>
<evidence type="ECO:0000313" key="9">
    <source>
        <dbReference type="Proteomes" id="UP000358366"/>
    </source>
</evidence>
<dbReference type="InterPro" id="IPR001347">
    <property type="entry name" value="SIS_dom"/>
</dbReference>
<evidence type="ECO:0000313" key="6">
    <source>
        <dbReference type="EMBL" id="RGK86278.1"/>
    </source>
</evidence>
<dbReference type="Gene3D" id="1.10.10.10">
    <property type="entry name" value="Winged helix-like DNA-binding domain superfamily/Winged helix DNA-binding domain"/>
    <property type="match status" value="1"/>
</dbReference>
<accession>A0A3E4Q253</accession>
<dbReference type="Pfam" id="PF01380">
    <property type="entry name" value="SIS"/>
    <property type="match status" value="1"/>
</dbReference>
<name>A0A3E4Q253_9FIRM</name>
<dbReference type="GO" id="GO:0003700">
    <property type="term" value="F:DNA-binding transcription factor activity"/>
    <property type="evidence" value="ECO:0007669"/>
    <property type="project" value="InterPro"/>
</dbReference>
<dbReference type="AlphaFoldDB" id="A0A3E4Q253"/>
<dbReference type="Proteomes" id="UP000358366">
    <property type="component" value="Unassembled WGS sequence"/>
</dbReference>
<dbReference type="PANTHER" id="PTHR30514">
    <property type="entry name" value="GLUCOKINASE"/>
    <property type="match status" value="1"/>
</dbReference>
<dbReference type="InterPro" id="IPR009057">
    <property type="entry name" value="Homeodomain-like_sf"/>
</dbReference>
<proteinExistence type="predicted"/>
<dbReference type="InterPro" id="IPR047640">
    <property type="entry name" value="RpiR-like"/>
</dbReference>
<evidence type="ECO:0000259" key="4">
    <source>
        <dbReference type="PROSITE" id="PS51071"/>
    </source>
</evidence>
<dbReference type="InterPro" id="IPR035472">
    <property type="entry name" value="RpiR-like_SIS"/>
</dbReference>
<dbReference type="SUPFAM" id="SSF46689">
    <property type="entry name" value="Homeodomain-like"/>
    <property type="match status" value="1"/>
</dbReference>
<feature type="domain" description="HTH rpiR-type" evidence="4">
    <location>
        <begin position="5"/>
        <end position="81"/>
    </location>
</feature>
<dbReference type="SUPFAM" id="SSF53697">
    <property type="entry name" value="SIS domain"/>
    <property type="match status" value="1"/>
</dbReference>
<keyword evidence="1" id="KW-0805">Transcription regulation</keyword>
<dbReference type="InterPro" id="IPR000281">
    <property type="entry name" value="HTH_RpiR"/>
</dbReference>
<dbReference type="GO" id="GO:0003677">
    <property type="term" value="F:DNA binding"/>
    <property type="evidence" value="ECO:0007669"/>
    <property type="project" value="UniProtKB-KW"/>
</dbReference>
<dbReference type="RefSeq" id="WP_005336231.1">
    <property type="nucleotide sequence ID" value="NZ_CABHNI010000034.1"/>
</dbReference>
<dbReference type="EMBL" id="QSRA01000001">
    <property type="protein sequence ID" value="RGK86278.1"/>
    <property type="molecule type" value="Genomic_DNA"/>
</dbReference>
<dbReference type="CDD" id="cd05013">
    <property type="entry name" value="SIS_RpiR"/>
    <property type="match status" value="1"/>
</dbReference>
<reference evidence="6 8" key="1">
    <citation type="submission" date="2018-08" db="EMBL/GenBank/DDBJ databases">
        <title>A genome reference for cultivated species of the human gut microbiota.</title>
        <authorList>
            <person name="Zou Y."/>
            <person name="Xue W."/>
            <person name="Luo G."/>
        </authorList>
    </citation>
    <scope>NUCLEOTIDE SEQUENCE [LARGE SCALE GENOMIC DNA]</scope>
    <source>
        <strain evidence="6 8">TF09-3</strain>
    </source>
</reference>
<sequence>MGTQNELVQRLEDGYNKFSKGQKKLADFIREDYDKAAFMTAAKMGEEVGVSESTVVRFATALGYEGYPQFQRALGEMVRTKLNSIQRMEVTYGRISQGEILTSVLQSDIEKIKLTMEGIDHEAFEMAVDTILNARRVYVVGIRSCAPLASFLSFYLNLICDNVTAVHTNSSSEIFEQLLRIDEEDVIIGISFPRYSMRTLKALEFASNRKAKVITITDSVHSPMNLYSSCNLIARSDMASIVDSLVAPLSVLNALVVALCMKKQKEVITTLEALEDIWDEYQVYSGDELNMVGDTVKMND</sequence>
<dbReference type="InterPro" id="IPR036388">
    <property type="entry name" value="WH-like_DNA-bd_sf"/>
</dbReference>
<dbReference type="GO" id="GO:1901135">
    <property type="term" value="P:carbohydrate derivative metabolic process"/>
    <property type="evidence" value="ECO:0007669"/>
    <property type="project" value="InterPro"/>
</dbReference>
<dbReference type="Gene3D" id="3.40.50.10490">
    <property type="entry name" value="Glucose-6-phosphate isomerase like protein, domain 1"/>
    <property type="match status" value="1"/>
</dbReference>
<dbReference type="PROSITE" id="PS51464">
    <property type="entry name" value="SIS"/>
    <property type="match status" value="1"/>
</dbReference>
<evidence type="ECO:0000256" key="2">
    <source>
        <dbReference type="ARBA" id="ARBA00023125"/>
    </source>
</evidence>
<dbReference type="InterPro" id="IPR046348">
    <property type="entry name" value="SIS_dom_sf"/>
</dbReference>
<dbReference type="PANTHER" id="PTHR30514:SF18">
    <property type="entry name" value="RPIR-FAMILY TRANSCRIPTIONAL REGULATOR"/>
    <property type="match status" value="1"/>
</dbReference>
<keyword evidence="3" id="KW-0804">Transcription</keyword>
<protein>
    <submittedName>
        <fullName evidence="7">HTH-type transcriptional regulator MurR</fullName>
    </submittedName>
    <submittedName>
        <fullName evidence="6">MurR/RpiR family transcriptional regulator</fullName>
    </submittedName>
</protein>
<evidence type="ECO:0000256" key="3">
    <source>
        <dbReference type="ARBA" id="ARBA00023163"/>
    </source>
</evidence>
<dbReference type="PROSITE" id="PS51071">
    <property type="entry name" value="HTH_RPIR"/>
    <property type="match status" value="1"/>
</dbReference>